<evidence type="ECO:0000256" key="1">
    <source>
        <dbReference type="SAM" id="MobiDB-lite"/>
    </source>
</evidence>
<protein>
    <recommendedName>
        <fullName evidence="2">Reverse transcriptase domain-containing protein</fullName>
    </recommendedName>
</protein>
<proteinExistence type="predicted"/>
<dbReference type="EMBL" id="JAVFWL010000002">
    <property type="protein sequence ID" value="KAK6739147.1"/>
    <property type="molecule type" value="Genomic_DNA"/>
</dbReference>
<reference evidence="3 4" key="1">
    <citation type="submission" date="2023-08" db="EMBL/GenBank/DDBJ databases">
        <title>A Necator americanus chromosomal reference genome.</title>
        <authorList>
            <person name="Ilik V."/>
            <person name="Petrzelkova K.J."/>
            <person name="Pardy F."/>
            <person name="Fuh T."/>
            <person name="Niatou-Singa F.S."/>
            <person name="Gouil Q."/>
            <person name="Baker L."/>
            <person name="Ritchie M.E."/>
            <person name="Jex A.R."/>
            <person name="Gazzola D."/>
            <person name="Li H."/>
            <person name="Toshio Fujiwara R."/>
            <person name="Zhan B."/>
            <person name="Aroian R.V."/>
            <person name="Pafco B."/>
            <person name="Schwarz E.M."/>
        </authorList>
    </citation>
    <scope>NUCLEOTIDE SEQUENCE [LARGE SCALE GENOMIC DNA]</scope>
    <source>
        <strain evidence="3 4">Aroian</strain>
        <tissue evidence="3">Whole animal</tissue>
    </source>
</reference>
<dbReference type="PROSITE" id="PS50878">
    <property type="entry name" value="RT_POL"/>
    <property type="match status" value="1"/>
</dbReference>
<organism evidence="3 4">
    <name type="scientific">Necator americanus</name>
    <name type="common">Human hookworm</name>
    <dbReference type="NCBI Taxonomy" id="51031"/>
    <lineage>
        <taxon>Eukaryota</taxon>
        <taxon>Metazoa</taxon>
        <taxon>Ecdysozoa</taxon>
        <taxon>Nematoda</taxon>
        <taxon>Chromadorea</taxon>
        <taxon>Rhabditida</taxon>
        <taxon>Rhabditina</taxon>
        <taxon>Rhabditomorpha</taxon>
        <taxon>Strongyloidea</taxon>
        <taxon>Ancylostomatidae</taxon>
        <taxon>Bunostominae</taxon>
        <taxon>Necator</taxon>
    </lineage>
</organism>
<sequence>MIKVMRELFVMLKYVTAHLSSSNNFLKHLRSTSFEHECVVETFDVTSLYTNVSNDVAMQAAHELLTQRQASSNMYGLSIRQIMTLINECLNRSIFRWSGQYYRQLRGLAMGQRLTYTLAIVFMAKIEKPIIDRKPLLYYRYIDDCCVVCSTQAELDTCFNLLNQQCPHIKFTRERPADNWLAFLNVHIYLRNGISHSSKMKKSVIGNMYRTAARVSSSSKEKTWSVNLAHKVAISNGYLAGDGATRQARHPSRRSNIVDDPE</sequence>
<feature type="domain" description="Reverse transcriptase" evidence="2">
    <location>
        <begin position="1"/>
        <end position="209"/>
    </location>
</feature>
<evidence type="ECO:0000313" key="3">
    <source>
        <dbReference type="EMBL" id="KAK6739147.1"/>
    </source>
</evidence>
<dbReference type="InterPro" id="IPR058912">
    <property type="entry name" value="HTH_animal"/>
</dbReference>
<evidence type="ECO:0000313" key="4">
    <source>
        <dbReference type="Proteomes" id="UP001303046"/>
    </source>
</evidence>
<name>A0ABR1CL87_NECAM</name>
<gene>
    <name evidence="3" type="primary">Necator_chrII.g8717</name>
    <name evidence="3" type="ORF">RB195_020922</name>
</gene>
<keyword evidence="4" id="KW-1185">Reference proteome</keyword>
<dbReference type="PANTHER" id="PTHR21301">
    <property type="entry name" value="REVERSE TRANSCRIPTASE"/>
    <property type="match status" value="1"/>
</dbReference>
<dbReference type="PANTHER" id="PTHR21301:SF10">
    <property type="entry name" value="REVERSE TRANSCRIPTASE DOMAIN-CONTAINING PROTEIN"/>
    <property type="match status" value="1"/>
</dbReference>
<dbReference type="SUPFAM" id="SSF56672">
    <property type="entry name" value="DNA/RNA polymerases"/>
    <property type="match status" value="1"/>
</dbReference>
<dbReference type="Pfam" id="PF00078">
    <property type="entry name" value="RVT_1"/>
    <property type="match status" value="1"/>
</dbReference>
<dbReference type="Pfam" id="PF26215">
    <property type="entry name" value="HTH_animal"/>
    <property type="match status" value="1"/>
</dbReference>
<evidence type="ECO:0000259" key="2">
    <source>
        <dbReference type="PROSITE" id="PS50878"/>
    </source>
</evidence>
<comment type="caution">
    <text evidence="3">The sequence shown here is derived from an EMBL/GenBank/DDBJ whole genome shotgun (WGS) entry which is preliminary data.</text>
</comment>
<accession>A0ABR1CL87</accession>
<dbReference type="Proteomes" id="UP001303046">
    <property type="component" value="Unassembled WGS sequence"/>
</dbReference>
<dbReference type="InterPro" id="IPR043502">
    <property type="entry name" value="DNA/RNA_pol_sf"/>
</dbReference>
<feature type="region of interest" description="Disordered" evidence="1">
    <location>
        <begin position="243"/>
        <end position="262"/>
    </location>
</feature>
<dbReference type="InterPro" id="IPR000477">
    <property type="entry name" value="RT_dom"/>
</dbReference>